<reference evidence="1" key="1">
    <citation type="submission" date="2024-05" db="EMBL/GenBank/DDBJ databases">
        <title>Metabacillus sp. nov., isolated from the rhizosphere soil of tomato plants.</title>
        <authorList>
            <person name="Ma R."/>
        </authorList>
    </citation>
    <scope>NUCLEOTIDE SEQUENCE</scope>
    <source>
        <strain evidence="1">DBTR6</strain>
    </source>
</reference>
<evidence type="ECO:0000313" key="2">
    <source>
        <dbReference type="Proteomes" id="UP001165287"/>
    </source>
</evidence>
<sequence length="55" mass="6611">MRRILVLAAGSLALYRYRYKIVNIILGQPALRRYFIQLSMRVPFLKELFINRAFH</sequence>
<proteinExistence type="predicted"/>
<name>A0ABS7UP81_9BACI</name>
<accession>A0ABS7UP81</accession>
<gene>
    <name evidence="1" type="ORF">K9V48_05680</name>
</gene>
<keyword evidence="2" id="KW-1185">Reference proteome</keyword>
<organism evidence="1 2">
    <name type="scientific">Metabacillus rhizolycopersici</name>
    <dbReference type="NCBI Taxonomy" id="2875709"/>
    <lineage>
        <taxon>Bacteria</taxon>
        <taxon>Bacillati</taxon>
        <taxon>Bacillota</taxon>
        <taxon>Bacilli</taxon>
        <taxon>Bacillales</taxon>
        <taxon>Bacillaceae</taxon>
        <taxon>Metabacillus</taxon>
    </lineage>
</organism>
<dbReference type="Proteomes" id="UP001165287">
    <property type="component" value="Unassembled WGS sequence"/>
</dbReference>
<dbReference type="EMBL" id="JAIQUM010000008">
    <property type="protein sequence ID" value="MBZ5749739.1"/>
    <property type="molecule type" value="Genomic_DNA"/>
</dbReference>
<evidence type="ECO:0000313" key="1">
    <source>
        <dbReference type="EMBL" id="MBZ5749739.1"/>
    </source>
</evidence>
<comment type="caution">
    <text evidence="1">The sequence shown here is derived from an EMBL/GenBank/DDBJ whole genome shotgun (WGS) entry which is preliminary data.</text>
</comment>
<dbReference type="RefSeq" id="WP_224137639.1">
    <property type="nucleotide sequence ID" value="NZ_JAIQUM010000008.1"/>
</dbReference>
<protein>
    <submittedName>
        <fullName evidence="1">Uncharacterized protein</fullName>
    </submittedName>
</protein>